<accession>A0A8J5HCU6</accession>
<gene>
    <name evidence="3" type="ORF">ZIOFF_014317</name>
</gene>
<feature type="compositionally biased region" description="Basic and acidic residues" evidence="2">
    <location>
        <begin position="84"/>
        <end position="94"/>
    </location>
</feature>
<evidence type="ECO:0000256" key="1">
    <source>
        <dbReference type="SAM" id="Coils"/>
    </source>
</evidence>
<dbReference type="EMBL" id="JACMSC010000004">
    <property type="protein sequence ID" value="KAG6524408.1"/>
    <property type="molecule type" value="Genomic_DNA"/>
</dbReference>
<evidence type="ECO:0000313" key="3">
    <source>
        <dbReference type="EMBL" id="KAG6524408.1"/>
    </source>
</evidence>
<evidence type="ECO:0000313" key="4">
    <source>
        <dbReference type="Proteomes" id="UP000734854"/>
    </source>
</evidence>
<comment type="caution">
    <text evidence="3">The sequence shown here is derived from an EMBL/GenBank/DDBJ whole genome shotgun (WGS) entry which is preliminary data.</text>
</comment>
<sequence length="328" mass="36014">MISVPKLLPLEKPKTMMLGLSQPLSSYTLFCLKIKADVETCRNLRVNVAGDSSSAIDQRKDHLLEGLVDSLDTHSGAPSAGPGHLHDGHATEAVRDEEEGVDEKVDRTDDGVGEVPATRSEELDAHGSHMDGRILKKSIIKMCSLMLFTASVDAGMEREKEDDYDMPRGAHVTWGLEEPAMAGESEMETLGSRKRKLVAVEGEEEEEREIQKLESKVSDLARRILDARKNNLDRVLEVLSSELLALPLGALIVPDAVETGTQAPSSEPDEGGSLADQTILDRLFLLREKTKSIISATPVILKRANDWVSRIEKLENCDAKVPSVFNKR</sequence>
<evidence type="ECO:0000256" key="2">
    <source>
        <dbReference type="SAM" id="MobiDB-lite"/>
    </source>
</evidence>
<feature type="coiled-coil region" evidence="1">
    <location>
        <begin position="203"/>
        <end position="230"/>
    </location>
</feature>
<dbReference type="AlphaFoldDB" id="A0A8J5HCU6"/>
<name>A0A8J5HCU6_ZINOF</name>
<feature type="region of interest" description="Disordered" evidence="2">
    <location>
        <begin position="70"/>
        <end position="114"/>
    </location>
</feature>
<keyword evidence="1" id="KW-0175">Coiled coil</keyword>
<protein>
    <submittedName>
        <fullName evidence="3">Uncharacterized protein</fullName>
    </submittedName>
</protein>
<dbReference type="Proteomes" id="UP000734854">
    <property type="component" value="Unassembled WGS sequence"/>
</dbReference>
<dbReference type="PANTHER" id="PTHR36045:SF2">
    <property type="entry name" value="OS04G0558500 PROTEIN"/>
    <property type="match status" value="1"/>
</dbReference>
<organism evidence="3 4">
    <name type="scientific">Zingiber officinale</name>
    <name type="common">Ginger</name>
    <name type="synonym">Amomum zingiber</name>
    <dbReference type="NCBI Taxonomy" id="94328"/>
    <lineage>
        <taxon>Eukaryota</taxon>
        <taxon>Viridiplantae</taxon>
        <taxon>Streptophyta</taxon>
        <taxon>Embryophyta</taxon>
        <taxon>Tracheophyta</taxon>
        <taxon>Spermatophyta</taxon>
        <taxon>Magnoliopsida</taxon>
        <taxon>Liliopsida</taxon>
        <taxon>Zingiberales</taxon>
        <taxon>Zingiberaceae</taxon>
        <taxon>Zingiber</taxon>
    </lineage>
</organism>
<dbReference type="PANTHER" id="PTHR36045">
    <property type="entry name" value="OS04G0558500 PROTEIN"/>
    <property type="match status" value="1"/>
</dbReference>
<proteinExistence type="predicted"/>
<reference evidence="3 4" key="1">
    <citation type="submission" date="2020-08" db="EMBL/GenBank/DDBJ databases">
        <title>Plant Genome Project.</title>
        <authorList>
            <person name="Zhang R.-G."/>
        </authorList>
    </citation>
    <scope>NUCLEOTIDE SEQUENCE [LARGE SCALE GENOMIC DNA]</scope>
    <source>
        <tissue evidence="3">Rhizome</tissue>
    </source>
</reference>
<keyword evidence="4" id="KW-1185">Reference proteome</keyword>